<evidence type="ECO:0000313" key="4">
    <source>
        <dbReference type="Proteomes" id="UP000011602"/>
    </source>
</evidence>
<organism evidence="3 4">
    <name type="scientific">Natronolimnohabitans innermongolicus JCM 12255</name>
    <dbReference type="NCBI Taxonomy" id="1227499"/>
    <lineage>
        <taxon>Archaea</taxon>
        <taxon>Methanobacteriati</taxon>
        <taxon>Methanobacteriota</taxon>
        <taxon>Stenosarchaea group</taxon>
        <taxon>Halobacteria</taxon>
        <taxon>Halobacteriales</taxon>
        <taxon>Natrialbaceae</taxon>
        <taxon>Natronolimnohabitans</taxon>
    </lineage>
</organism>
<evidence type="ECO:0000259" key="2">
    <source>
        <dbReference type="SMART" id="SM00849"/>
    </source>
</evidence>
<reference evidence="3 4" key="1">
    <citation type="journal article" date="2014" name="PLoS Genet.">
        <title>Phylogenetically driven sequencing of extremely halophilic archaea reveals strategies for static and dynamic osmo-response.</title>
        <authorList>
            <person name="Becker E.A."/>
            <person name="Seitzer P.M."/>
            <person name="Tritt A."/>
            <person name="Larsen D."/>
            <person name="Krusor M."/>
            <person name="Yao A.I."/>
            <person name="Wu D."/>
            <person name="Madern D."/>
            <person name="Eisen J.A."/>
            <person name="Darling A.E."/>
            <person name="Facciotti M.T."/>
        </authorList>
    </citation>
    <scope>NUCLEOTIDE SEQUENCE [LARGE SCALE GENOMIC DNA]</scope>
    <source>
        <strain evidence="3 4">JCM 12255</strain>
    </source>
</reference>
<dbReference type="SMART" id="SM00849">
    <property type="entry name" value="Lactamase_B"/>
    <property type="match status" value="1"/>
</dbReference>
<protein>
    <submittedName>
        <fullName evidence="3">Beta-lactamase</fullName>
    </submittedName>
</protein>
<name>L9WUZ4_9EURY</name>
<proteinExistence type="predicted"/>
<accession>L9WUZ4</accession>
<evidence type="ECO:0000313" key="3">
    <source>
        <dbReference type="EMBL" id="ELY53314.1"/>
    </source>
</evidence>
<comment type="caution">
    <text evidence="3">The sequence shown here is derived from an EMBL/GenBank/DDBJ whole genome shotgun (WGS) entry which is preliminary data.</text>
</comment>
<dbReference type="EMBL" id="AOHZ01000068">
    <property type="protein sequence ID" value="ELY53314.1"/>
    <property type="molecule type" value="Genomic_DNA"/>
</dbReference>
<dbReference type="SUPFAM" id="SSF56281">
    <property type="entry name" value="Metallo-hydrolase/oxidoreductase"/>
    <property type="match status" value="1"/>
</dbReference>
<dbReference type="Pfam" id="PF12706">
    <property type="entry name" value="Lactamase_B_2"/>
    <property type="match status" value="1"/>
</dbReference>
<dbReference type="AlphaFoldDB" id="L9WUZ4"/>
<dbReference type="STRING" id="1227499.C493_14838"/>
<dbReference type="GO" id="GO:0004521">
    <property type="term" value="F:RNA endonuclease activity"/>
    <property type="evidence" value="ECO:0007669"/>
    <property type="project" value="TreeGrafter"/>
</dbReference>
<dbReference type="PATRIC" id="fig|1227499.3.peg.3042"/>
<gene>
    <name evidence="3" type="ORF">C493_14838</name>
</gene>
<feature type="compositionally biased region" description="Polar residues" evidence="1">
    <location>
        <begin position="497"/>
        <end position="507"/>
    </location>
</feature>
<sequence>MRVSYQHANVRDGNESSLLRFTAADGTRACVLVDSGAGVDLDALLAPDEYLNAILLTHAHIDHYRTLARSVRHSAPIYTSPATAAVLEHALPEARKDNDLGDLSPVFDHLEAIDDWTSILADLEVRPVPAGHTPGAAGFVVRFRDENGANGPFSDEHHLLVTGDFTRRPCAGFPGLATAYPFDIDTLFLTVSSDDTYPDALETALRTILERAYAGSRVVVATSSLTGVHVATLLDRLAATLDRHLPITLVGQTATVYAALEATDSGAVDETDSAVETVSVFDRPDAVLEHGGVTVAGPADPTRGSASRLFGAVADDPAAVFVRLGTGNGESLPSVRCTTHCIDLRNHPSLETIDDLVHELAPTHVVVKHATGGALNWFQRRFDHCFTWGTNDEDVHRLYDEGEWLSPGWIAEQTATQIRTQRWELAQSRSTDVTASLPSVRRGSVDLEAEGVDLESFERDFAVGSDAPAPSAASEGTPASATRRSDGSDERVRPGPTESSHGSTANPETAAGIGTELKSERETIPARVLTDGDSEQILRLLERADVDAGDVVEITIDASTAEPE</sequence>
<dbReference type="PANTHER" id="PTHR11203">
    <property type="entry name" value="CLEAVAGE AND POLYADENYLATION SPECIFICITY FACTOR FAMILY MEMBER"/>
    <property type="match status" value="1"/>
</dbReference>
<keyword evidence="4" id="KW-1185">Reference proteome</keyword>
<feature type="region of interest" description="Disordered" evidence="1">
    <location>
        <begin position="464"/>
        <end position="529"/>
    </location>
</feature>
<dbReference type="InterPro" id="IPR050698">
    <property type="entry name" value="MBL"/>
</dbReference>
<dbReference type="Gene3D" id="3.60.15.10">
    <property type="entry name" value="Ribonuclease Z/Hydroxyacylglutathione hydrolase-like"/>
    <property type="match status" value="1"/>
</dbReference>
<feature type="compositionally biased region" description="Basic and acidic residues" evidence="1">
    <location>
        <begin position="483"/>
        <end position="493"/>
    </location>
</feature>
<dbReference type="OrthoDB" id="326442at2157"/>
<evidence type="ECO:0000256" key="1">
    <source>
        <dbReference type="SAM" id="MobiDB-lite"/>
    </source>
</evidence>
<dbReference type="RefSeq" id="WP_007260235.1">
    <property type="nucleotide sequence ID" value="NZ_AOHZ01000068.1"/>
</dbReference>
<dbReference type="InterPro" id="IPR001279">
    <property type="entry name" value="Metallo-B-lactamas"/>
</dbReference>
<dbReference type="Proteomes" id="UP000011602">
    <property type="component" value="Unassembled WGS sequence"/>
</dbReference>
<dbReference type="eggNOG" id="arCOG00541">
    <property type="taxonomic scope" value="Archaea"/>
</dbReference>
<dbReference type="InterPro" id="IPR036866">
    <property type="entry name" value="RibonucZ/Hydroxyglut_hydro"/>
</dbReference>
<feature type="domain" description="Metallo-beta-lactamase" evidence="2">
    <location>
        <begin position="18"/>
        <end position="216"/>
    </location>
</feature>
<dbReference type="PANTHER" id="PTHR11203:SF37">
    <property type="entry name" value="INTEGRATOR COMPLEX SUBUNIT 11"/>
    <property type="match status" value="1"/>
</dbReference>